<keyword evidence="1" id="KW-0472">Membrane</keyword>
<feature type="transmembrane region" description="Helical" evidence="1">
    <location>
        <begin position="191"/>
        <end position="215"/>
    </location>
</feature>
<keyword evidence="1" id="KW-0812">Transmembrane</keyword>
<dbReference type="SUPFAM" id="SSF103481">
    <property type="entry name" value="Multidrug resistance efflux transporter EmrE"/>
    <property type="match status" value="1"/>
</dbReference>
<feature type="domain" description="EamA" evidence="2">
    <location>
        <begin position="31"/>
        <end position="171"/>
    </location>
</feature>
<dbReference type="InterPro" id="IPR000620">
    <property type="entry name" value="EamA_dom"/>
</dbReference>
<reference evidence="3" key="1">
    <citation type="submission" date="2021-01" db="EMBL/GenBank/DDBJ databases">
        <authorList>
            <person name="Corre E."/>
            <person name="Pelletier E."/>
            <person name="Niang G."/>
            <person name="Scheremetjew M."/>
            <person name="Finn R."/>
            <person name="Kale V."/>
            <person name="Holt S."/>
            <person name="Cochrane G."/>
            <person name="Meng A."/>
            <person name="Brown T."/>
            <person name="Cohen L."/>
        </authorList>
    </citation>
    <scope>NUCLEOTIDE SEQUENCE</scope>
    <source>
        <strain evidence="3">CCMP1374</strain>
    </source>
</reference>
<dbReference type="EMBL" id="HBEP01036288">
    <property type="protein sequence ID" value="CAD8510819.1"/>
    <property type="molecule type" value="Transcribed_RNA"/>
</dbReference>
<feature type="transmembrane region" description="Helical" evidence="1">
    <location>
        <begin position="65"/>
        <end position="88"/>
    </location>
</feature>
<feature type="transmembrane region" description="Helical" evidence="1">
    <location>
        <begin position="227"/>
        <end position="253"/>
    </location>
</feature>
<dbReference type="AlphaFoldDB" id="A0A7S0I4M8"/>
<sequence length="419" mass="45423">MFRSTSGTTLGAAKPLSSVESAELRRRYTQIWLAAGMLISGAANTLTCKQAFLTVSSGHVFNHPFVQAGAMFLGEVCCLIFYLGSMRWRGKRVRWPPRHVLLGFAIPAWCDIIGTSTMYMGLTMTSASTYQMLRGSVVIFTGLMSRVMLRRATAVHQWLGMTFVFSGALVVGSCSLQSAEAPKGDGSAPSSFSTVLLGDLLVVFSQLFTALQMVLEERFVTGHSMPALLAVGCEGVWGLTGLAGLLVVLQYGPSGPSGLPIEDSLDAFDQIRHSWPLLALLLCNALSIAFFNGFGMTITKTSSASYRVVLDSLRTGVVWLFGMATGSEKFHLLQVFGFLIMITGTTTYNETVRMPCITYPDAAERAAAEEKRAAAASRIQPLLPFDAEASPSSSGPKWYNADHFFQLSPKLTRMTIQPK</sequence>
<dbReference type="GO" id="GO:0016020">
    <property type="term" value="C:membrane"/>
    <property type="evidence" value="ECO:0007669"/>
    <property type="project" value="InterPro"/>
</dbReference>
<feature type="transmembrane region" description="Helical" evidence="1">
    <location>
        <begin position="273"/>
        <end position="294"/>
    </location>
</feature>
<dbReference type="InterPro" id="IPR037185">
    <property type="entry name" value="EmrE-like"/>
</dbReference>
<feature type="transmembrane region" description="Helical" evidence="1">
    <location>
        <begin position="100"/>
        <end position="120"/>
    </location>
</feature>
<dbReference type="Pfam" id="PF00892">
    <property type="entry name" value="EamA"/>
    <property type="match status" value="1"/>
</dbReference>
<gene>
    <name evidence="3" type="ORF">PANT1444_LOCUS20534</name>
</gene>
<accession>A0A7S0I4M8</accession>
<evidence type="ECO:0000259" key="2">
    <source>
        <dbReference type="Pfam" id="PF00892"/>
    </source>
</evidence>
<organism evidence="3">
    <name type="scientific">Phaeocystis antarctica</name>
    <dbReference type="NCBI Taxonomy" id="33657"/>
    <lineage>
        <taxon>Eukaryota</taxon>
        <taxon>Haptista</taxon>
        <taxon>Haptophyta</taxon>
        <taxon>Prymnesiophyceae</taxon>
        <taxon>Phaeocystales</taxon>
        <taxon>Phaeocystaceae</taxon>
        <taxon>Phaeocystis</taxon>
    </lineage>
</organism>
<keyword evidence="1" id="KW-1133">Transmembrane helix</keyword>
<feature type="transmembrane region" description="Helical" evidence="1">
    <location>
        <begin position="31"/>
        <end position="53"/>
    </location>
</feature>
<feature type="transmembrane region" description="Helical" evidence="1">
    <location>
        <begin position="158"/>
        <end position="179"/>
    </location>
</feature>
<dbReference type="PANTHER" id="PTHR13146">
    <property type="match status" value="1"/>
</dbReference>
<proteinExistence type="predicted"/>
<protein>
    <recommendedName>
        <fullName evidence="2">EamA domain-containing protein</fullName>
    </recommendedName>
</protein>
<dbReference type="PANTHER" id="PTHR13146:SF0">
    <property type="entry name" value="SOLUTE CARRIER FAMILY 35 MEMBER F6"/>
    <property type="match status" value="1"/>
</dbReference>
<name>A0A7S0I4M8_9EUKA</name>
<feature type="transmembrane region" description="Helical" evidence="1">
    <location>
        <begin position="132"/>
        <end position="149"/>
    </location>
</feature>
<evidence type="ECO:0000313" key="3">
    <source>
        <dbReference type="EMBL" id="CAD8510819.1"/>
    </source>
</evidence>
<evidence type="ECO:0000256" key="1">
    <source>
        <dbReference type="SAM" id="Phobius"/>
    </source>
</evidence>